<sequence>MAKASNANNENSGREIEIVPPEKVQNSLFIQVNKNREMISNFFSNFFRQCKNPTRPRLGII</sequence>
<dbReference type="KEGG" id="cpip:CJF12_00205"/>
<reference evidence="1 2" key="1">
    <citation type="submission" date="2014-07" db="EMBL/GenBank/DDBJ databases">
        <title>Genome of Chryseobacterium piperi CTM.</title>
        <authorList>
            <person name="Pipes S.E."/>
            <person name="Stropko S.J."/>
            <person name="Newman J.D."/>
        </authorList>
    </citation>
    <scope>NUCLEOTIDE SEQUENCE [LARGE SCALE GENOMIC DNA]</scope>
    <source>
        <strain evidence="1 2">CTM</strain>
    </source>
</reference>
<dbReference type="EMBL" id="JPRJ01000006">
    <property type="protein sequence ID" value="KFF29516.1"/>
    <property type="molecule type" value="Genomic_DNA"/>
</dbReference>
<accession>A0A086BKQ2</accession>
<protein>
    <submittedName>
        <fullName evidence="1">Uncharacterized protein</fullName>
    </submittedName>
</protein>
<name>A0A086BKQ2_9FLAO</name>
<comment type="caution">
    <text evidence="1">The sequence shown here is derived from an EMBL/GenBank/DDBJ whole genome shotgun (WGS) entry which is preliminary data.</text>
</comment>
<dbReference type="Proteomes" id="UP000028709">
    <property type="component" value="Unassembled WGS sequence"/>
</dbReference>
<dbReference type="AlphaFoldDB" id="A0A086BKQ2"/>
<proteinExistence type="predicted"/>
<gene>
    <name evidence="1" type="ORF">IQ37_05725</name>
</gene>
<evidence type="ECO:0000313" key="2">
    <source>
        <dbReference type="Proteomes" id="UP000028709"/>
    </source>
</evidence>
<keyword evidence="2" id="KW-1185">Reference proteome</keyword>
<organism evidence="1 2">
    <name type="scientific">Chryseobacterium piperi</name>
    <dbReference type="NCBI Taxonomy" id="558152"/>
    <lineage>
        <taxon>Bacteria</taxon>
        <taxon>Pseudomonadati</taxon>
        <taxon>Bacteroidota</taxon>
        <taxon>Flavobacteriia</taxon>
        <taxon>Flavobacteriales</taxon>
        <taxon>Weeksellaceae</taxon>
        <taxon>Chryseobacterium group</taxon>
        <taxon>Chryseobacterium</taxon>
    </lineage>
</organism>
<evidence type="ECO:0000313" key="1">
    <source>
        <dbReference type="EMBL" id="KFF29516.1"/>
    </source>
</evidence>